<protein>
    <submittedName>
        <fullName evidence="1">Uncharacterized protein</fullName>
    </submittedName>
</protein>
<dbReference type="EMBL" id="CAJPWZ010000485">
    <property type="protein sequence ID" value="CAG2194574.1"/>
    <property type="molecule type" value="Genomic_DNA"/>
</dbReference>
<evidence type="ECO:0000313" key="2">
    <source>
        <dbReference type="Proteomes" id="UP000683360"/>
    </source>
</evidence>
<comment type="caution">
    <text evidence="1">The sequence shown here is derived from an EMBL/GenBank/DDBJ whole genome shotgun (WGS) entry which is preliminary data.</text>
</comment>
<reference evidence="1" key="1">
    <citation type="submission" date="2021-03" db="EMBL/GenBank/DDBJ databases">
        <authorList>
            <person name="Bekaert M."/>
        </authorList>
    </citation>
    <scope>NUCLEOTIDE SEQUENCE</scope>
</reference>
<accession>A0A8S3QLM8</accession>
<organism evidence="1 2">
    <name type="scientific">Mytilus edulis</name>
    <name type="common">Blue mussel</name>
    <dbReference type="NCBI Taxonomy" id="6550"/>
    <lineage>
        <taxon>Eukaryota</taxon>
        <taxon>Metazoa</taxon>
        <taxon>Spiralia</taxon>
        <taxon>Lophotrochozoa</taxon>
        <taxon>Mollusca</taxon>
        <taxon>Bivalvia</taxon>
        <taxon>Autobranchia</taxon>
        <taxon>Pteriomorphia</taxon>
        <taxon>Mytilida</taxon>
        <taxon>Mytiloidea</taxon>
        <taxon>Mytilidae</taxon>
        <taxon>Mytilinae</taxon>
        <taxon>Mytilus</taxon>
    </lineage>
</organism>
<keyword evidence="2" id="KW-1185">Reference proteome</keyword>
<proteinExistence type="predicted"/>
<dbReference type="AlphaFoldDB" id="A0A8S3QLM8"/>
<gene>
    <name evidence="1" type="ORF">MEDL_9605</name>
</gene>
<dbReference type="Proteomes" id="UP000683360">
    <property type="component" value="Unassembled WGS sequence"/>
</dbReference>
<sequence length="185" mass="21005">MTFLKVKLLADNTQELLEPVLILNETGTTTDTHVARNGVYDEVDENPSRFNTADLNVTSEEPHYETVDLVSLERPSTTTNVEHGDTGYLDPCFAMEDDQIHRLKDQTSQEECCSTTSSISDVVDKDNTAYNNPYQPLQENWQDGSHGYEVPVIVYKCIEHSARVDEKSTSIHTIMCTNRCRKTWI</sequence>
<evidence type="ECO:0000313" key="1">
    <source>
        <dbReference type="EMBL" id="CAG2194574.1"/>
    </source>
</evidence>
<name>A0A8S3QLM8_MYTED</name>